<keyword evidence="5 6" id="KW-0687">Ribonucleoprotein</keyword>
<comment type="function">
    <text evidence="6">One of the primary rRNA binding proteins, it binds specifically to the 5'-end of 16S ribosomal RNA.</text>
</comment>
<dbReference type="SUPFAM" id="SSF50249">
    <property type="entry name" value="Nucleic acid-binding proteins"/>
    <property type="match status" value="1"/>
</dbReference>
<organism evidence="7 8">
    <name type="scientific">Candidatus Curtissbacteria bacterium RIFCSPLOWO2_01_FULL_42_26</name>
    <dbReference type="NCBI Taxonomy" id="1797729"/>
    <lineage>
        <taxon>Bacteria</taxon>
        <taxon>Candidatus Curtissiibacteriota</taxon>
    </lineage>
</organism>
<keyword evidence="4 6" id="KW-0689">Ribosomal protein</keyword>
<dbReference type="GO" id="GO:0003735">
    <property type="term" value="F:structural constituent of ribosome"/>
    <property type="evidence" value="ECO:0007669"/>
    <property type="project" value="InterPro"/>
</dbReference>
<dbReference type="PANTHER" id="PTHR10744:SF1">
    <property type="entry name" value="SMALL RIBOSOMAL SUBUNIT PROTEIN US17M"/>
    <property type="match status" value="1"/>
</dbReference>
<dbReference type="InterPro" id="IPR000266">
    <property type="entry name" value="Ribosomal_uS17"/>
</dbReference>
<dbReference type="HAMAP" id="MF_01345_B">
    <property type="entry name" value="Ribosomal_uS17_B"/>
    <property type="match status" value="1"/>
</dbReference>
<keyword evidence="2 6" id="KW-0699">rRNA-binding</keyword>
<evidence type="ECO:0000256" key="3">
    <source>
        <dbReference type="ARBA" id="ARBA00022884"/>
    </source>
</evidence>
<dbReference type="PRINTS" id="PR00973">
    <property type="entry name" value="RIBOSOMALS17"/>
</dbReference>
<evidence type="ECO:0000256" key="1">
    <source>
        <dbReference type="ARBA" id="ARBA00010254"/>
    </source>
</evidence>
<evidence type="ECO:0000256" key="2">
    <source>
        <dbReference type="ARBA" id="ARBA00022730"/>
    </source>
</evidence>
<dbReference type="EMBL" id="MFBS01000007">
    <property type="protein sequence ID" value="OGE10662.1"/>
    <property type="molecule type" value="Genomic_DNA"/>
</dbReference>
<reference evidence="7 8" key="1">
    <citation type="journal article" date="2016" name="Nat. Commun.">
        <title>Thousands of microbial genomes shed light on interconnected biogeochemical processes in an aquifer system.</title>
        <authorList>
            <person name="Anantharaman K."/>
            <person name="Brown C.T."/>
            <person name="Hug L.A."/>
            <person name="Sharon I."/>
            <person name="Castelle C.J."/>
            <person name="Probst A.J."/>
            <person name="Thomas B.C."/>
            <person name="Singh A."/>
            <person name="Wilkins M.J."/>
            <person name="Karaoz U."/>
            <person name="Brodie E.L."/>
            <person name="Williams K.H."/>
            <person name="Hubbard S.S."/>
            <person name="Banfield J.F."/>
        </authorList>
    </citation>
    <scope>NUCLEOTIDE SEQUENCE [LARGE SCALE GENOMIC DNA]</scope>
</reference>
<name>A0A1F5I2S2_9BACT</name>
<dbReference type="InterPro" id="IPR019984">
    <property type="entry name" value="Ribosomal_uS17_bact/chlr"/>
</dbReference>
<sequence length="76" mass="8522">MPQIKEGTVISNKMNNTVVVKVNSTIKHPLYKKLIARSKKIKAHDEIGVKIGQKVKIVESKPISGDVHFKVMEKVD</sequence>
<dbReference type="GO" id="GO:0022627">
    <property type="term" value="C:cytosolic small ribosomal subunit"/>
    <property type="evidence" value="ECO:0007669"/>
    <property type="project" value="TreeGrafter"/>
</dbReference>
<dbReference type="CDD" id="cd00364">
    <property type="entry name" value="Ribosomal_uS17"/>
    <property type="match status" value="1"/>
</dbReference>
<evidence type="ECO:0000256" key="4">
    <source>
        <dbReference type="ARBA" id="ARBA00022980"/>
    </source>
</evidence>
<dbReference type="STRING" id="1797729.A3A60_00120"/>
<keyword evidence="3 6" id="KW-0694">RNA-binding</keyword>
<evidence type="ECO:0000313" key="8">
    <source>
        <dbReference type="Proteomes" id="UP000179227"/>
    </source>
</evidence>
<dbReference type="PANTHER" id="PTHR10744">
    <property type="entry name" value="40S RIBOSOMAL PROTEIN S11 FAMILY MEMBER"/>
    <property type="match status" value="1"/>
</dbReference>
<gene>
    <name evidence="6" type="primary">rpsQ</name>
    <name evidence="7" type="ORF">A3A60_00120</name>
</gene>
<protein>
    <recommendedName>
        <fullName evidence="6">Small ribosomal subunit protein uS17</fullName>
    </recommendedName>
</protein>
<comment type="caution">
    <text evidence="7">The sequence shown here is derived from an EMBL/GenBank/DDBJ whole genome shotgun (WGS) entry which is preliminary data.</text>
</comment>
<dbReference type="AlphaFoldDB" id="A0A1F5I2S2"/>
<dbReference type="GO" id="GO:0006412">
    <property type="term" value="P:translation"/>
    <property type="evidence" value="ECO:0007669"/>
    <property type="project" value="UniProtKB-UniRule"/>
</dbReference>
<dbReference type="NCBIfam" id="NF004123">
    <property type="entry name" value="PRK05610.1"/>
    <property type="match status" value="1"/>
</dbReference>
<proteinExistence type="inferred from homology"/>
<comment type="subunit">
    <text evidence="6">Part of the 30S ribosomal subunit.</text>
</comment>
<dbReference type="Proteomes" id="UP000179227">
    <property type="component" value="Unassembled WGS sequence"/>
</dbReference>
<dbReference type="Gene3D" id="2.40.50.140">
    <property type="entry name" value="Nucleic acid-binding proteins"/>
    <property type="match status" value="1"/>
</dbReference>
<accession>A0A1F5I2S2</accession>
<dbReference type="Pfam" id="PF00366">
    <property type="entry name" value="Ribosomal_S17"/>
    <property type="match status" value="1"/>
</dbReference>
<evidence type="ECO:0000313" key="7">
    <source>
        <dbReference type="EMBL" id="OGE10662.1"/>
    </source>
</evidence>
<evidence type="ECO:0000256" key="5">
    <source>
        <dbReference type="ARBA" id="ARBA00023274"/>
    </source>
</evidence>
<comment type="similarity">
    <text evidence="1 6">Belongs to the universal ribosomal protein uS17 family.</text>
</comment>
<dbReference type="GO" id="GO:0019843">
    <property type="term" value="F:rRNA binding"/>
    <property type="evidence" value="ECO:0007669"/>
    <property type="project" value="UniProtKB-UniRule"/>
</dbReference>
<dbReference type="InterPro" id="IPR012340">
    <property type="entry name" value="NA-bd_OB-fold"/>
</dbReference>
<evidence type="ECO:0000256" key="6">
    <source>
        <dbReference type="HAMAP-Rule" id="MF_01345"/>
    </source>
</evidence>